<dbReference type="Gene3D" id="3.40.50.12780">
    <property type="entry name" value="N-terminal domain of ligase-like"/>
    <property type="match status" value="1"/>
</dbReference>
<dbReference type="OrthoDB" id="2472181at2"/>
<dbReference type="GO" id="GO:0005737">
    <property type="term" value="C:cytoplasm"/>
    <property type="evidence" value="ECO:0007669"/>
    <property type="project" value="TreeGrafter"/>
</dbReference>
<dbReference type="InterPro" id="IPR025110">
    <property type="entry name" value="AMP-bd_C"/>
</dbReference>
<evidence type="ECO:0000259" key="5">
    <source>
        <dbReference type="PROSITE" id="PS50075"/>
    </source>
</evidence>
<dbReference type="InterPro" id="IPR009081">
    <property type="entry name" value="PP-bd_ACP"/>
</dbReference>
<keyword evidence="4" id="KW-0597">Phosphoprotein</keyword>
<evidence type="ECO:0000256" key="3">
    <source>
        <dbReference type="ARBA" id="ARBA00022450"/>
    </source>
</evidence>
<dbReference type="Pfam" id="PF00501">
    <property type="entry name" value="AMP-binding"/>
    <property type="match status" value="1"/>
</dbReference>
<dbReference type="Pfam" id="PF00975">
    <property type="entry name" value="Thioesterase"/>
    <property type="match status" value="1"/>
</dbReference>
<evidence type="ECO:0000256" key="2">
    <source>
        <dbReference type="ARBA" id="ARBA00006432"/>
    </source>
</evidence>
<dbReference type="SUPFAM" id="SSF47336">
    <property type="entry name" value="ACP-like"/>
    <property type="match status" value="1"/>
</dbReference>
<protein>
    <submittedName>
        <fullName evidence="6">AMP-binding protein</fullName>
    </submittedName>
</protein>
<dbReference type="Gene3D" id="3.40.50.1820">
    <property type="entry name" value="alpha/beta hydrolase"/>
    <property type="match status" value="1"/>
</dbReference>
<dbReference type="Proteomes" id="UP000326979">
    <property type="component" value="Unassembled WGS sequence"/>
</dbReference>
<comment type="similarity">
    <text evidence="2">Belongs to the ATP-dependent AMP-binding enzyme family.</text>
</comment>
<dbReference type="EMBL" id="VJZE01000394">
    <property type="protein sequence ID" value="MPY45028.1"/>
    <property type="molecule type" value="Genomic_DNA"/>
</dbReference>
<dbReference type="SUPFAM" id="SSF53474">
    <property type="entry name" value="alpha/beta-Hydrolases"/>
    <property type="match status" value="1"/>
</dbReference>
<dbReference type="RefSeq" id="WP_152789969.1">
    <property type="nucleotide sequence ID" value="NZ_VJZE01000394.1"/>
</dbReference>
<comment type="caution">
    <text evidence="6">The sequence shown here is derived from an EMBL/GenBank/DDBJ whole genome shotgun (WGS) entry which is preliminary data.</text>
</comment>
<dbReference type="FunFam" id="2.30.38.10:FF:000001">
    <property type="entry name" value="Non-ribosomal peptide synthetase PvdI"/>
    <property type="match status" value="1"/>
</dbReference>
<dbReference type="GO" id="GO:0043041">
    <property type="term" value="P:amino acid activation for nonribosomal peptide biosynthetic process"/>
    <property type="evidence" value="ECO:0007669"/>
    <property type="project" value="TreeGrafter"/>
</dbReference>
<feature type="non-terminal residue" evidence="6">
    <location>
        <position position="1"/>
    </location>
</feature>
<dbReference type="InterPro" id="IPR020802">
    <property type="entry name" value="TesA-like"/>
</dbReference>
<dbReference type="InterPro" id="IPR001031">
    <property type="entry name" value="Thioesterase"/>
</dbReference>
<accession>A0A5N8WEW8</accession>
<reference evidence="6 7" key="1">
    <citation type="submission" date="2019-07" db="EMBL/GenBank/DDBJ databases">
        <title>New species of Amycolatopsis and Streptomyces.</title>
        <authorList>
            <person name="Duangmal K."/>
            <person name="Teo W.F.A."/>
            <person name="Lipun K."/>
        </authorList>
    </citation>
    <scope>NUCLEOTIDE SEQUENCE [LARGE SCALE GENOMIC DNA]</scope>
    <source>
        <strain evidence="6 7">TISTR 2346</strain>
    </source>
</reference>
<sequence length="658" mass="70071">FDAAVWELVMVLSGGGTLVVASSEERAEPGGVAGLVRSAGVELAFMVPSLLRVLAPADLAGLKTLVTGAERVDVALASAWRAAGHRLLNAYGPTEATVVASIGVVEDSELPPSIGGPVADGRLYVVDGSLNLVPTGVAGELLVGGAGVARGYAGRAGLTAERFVADPFAADGSRVYRTGDRVRWRADGRLEFVGRVDDQVKVRGYRIEPAEIETALAAHPDIRSAVVTVPGEGDTARLAAYLVPADPAEGVPAMGELRDYLRARLPAFMIPASFTELAALPLTPGGKIDRAALPDPEPGRVDLSDRYIAPRTKIERVVAKVWADALGLDRVGVDDSFFELGGHSLLVTQIVAQIRAAGYDTSVGDLFDRPTVAGVAAQIEAHRAEARLRSAVRVRRGDIVPAVFAVHSITGEVAAYAGLADHLGEGQQLIALQERGLVGDDRPLRTVGTMAAAYLREVFQLQPDGPYLFAAQSGGCYVALEMARRAAAAGKEVGGVFLMGPAFLGARAPGHRAAAQETRRLLARLDDTIQAPPGTRLSPADEDRLLRFREPDDKIAAAVRVGDKHGMRIMRAVTINGLAYTAYGRSMHREPYDGRVVLFMPAEDPDEIRQQALDQWRAALVREPEIVDVPAEHSTVLRGDSARVIGAWLKTEITRRRR</sequence>
<dbReference type="Pfam" id="PF00550">
    <property type="entry name" value="PP-binding"/>
    <property type="match status" value="1"/>
</dbReference>
<dbReference type="InterPro" id="IPR006162">
    <property type="entry name" value="Ppantetheine_attach_site"/>
</dbReference>
<dbReference type="GO" id="GO:0017000">
    <property type="term" value="P:antibiotic biosynthetic process"/>
    <property type="evidence" value="ECO:0007669"/>
    <property type="project" value="UniProtKB-ARBA"/>
</dbReference>
<gene>
    <name evidence="6" type="ORF">FNH04_35530</name>
</gene>
<dbReference type="InterPro" id="IPR045851">
    <property type="entry name" value="AMP-bd_C_sf"/>
</dbReference>
<evidence type="ECO:0000313" key="6">
    <source>
        <dbReference type="EMBL" id="MPY45028.1"/>
    </source>
</evidence>
<comment type="cofactor">
    <cofactor evidence="1">
        <name>pantetheine 4'-phosphate</name>
        <dbReference type="ChEBI" id="CHEBI:47942"/>
    </cofactor>
</comment>
<evidence type="ECO:0000256" key="1">
    <source>
        <dbReference type="ARBA" id="ARBA00001957"/>
    </source>
</evidence>
<dbReference type="InterPro" id="IPR020806">
    <property type="entry name" value="PKS_PP-bd"/>
</dbReference>
<dbReference type="InterPro" id="IPR029058">
    <property type="entry name" value="AB_hydrolase_fold"/>
</dbReference>
<dbReference type="PROSITE" id="PS50075">
    <property type="entry name" value="CARRIER"/>
    <property type="match status" value="1"/>
</dbReference>
<dbReference type="GO" id="GO:0031177">
    <property type="term" value="F:phosphopantetheine binding"/>
    <property type="evidence" value="ECO:0007669"/>
    <property type="project" value="InterPro"/>
</dbReference>
<dbReference type="SUPFAM" id="SSF56801">
    <property type="entry name" value="Acetyl-CoA synthetase-like"/>
    <property type="match status" value="1"/>
</dbReference>
<dbReference type="GO" id="GO:0072330">
    <property type="term" value="P:monocarboxylic acid biosynthetic process"/>
    <property type="evidence" value="ECO:0007669"/>
    <property type="project" value="UniProtKB-ARBA"/>
</dbReference>
<dbReference type="Gene3D" id="3.30.300.30">
    <property type="match status" value="1"/>
</dbReference>
<dbReference type="Pfam" id="PF13193">
    <property type="entry name" value="AMP-binding_C"/>
    <property type="match status" value="1"/>
</dbReference>
<organism evidence="6 7">
    <name type="scientific">Streptomyces phyllanthi</name>
    <dbReference type="NCBI Taxonomy" id="1803180"/>
    <lineage>
        <taxon>Bacteria</taxon>
        <taxon>Bacillati</taxon>
        <taxon>Actinomycetota</taxon>
        <taxon>Actinomycetes</taxon>
        <taxon>Kitasatosporales</taxon>
        <taxon>Streptomycetaceae</taxon>
        <taxon>Streptomyces</taxon>
    </lineage>
</organism>
<dbReference type="InterPro" id="IPR042099">
    <property type="entry name" value="ANL_N_sf"/>
</dbReference>
<dbReference type="InterPro" id="IPR036736">
    <property type="entry name" value="ACP-like_sf"/>
</dbReference>
<dbReference type="Gene3D" id="1.10.1200.10">
    <property type="entry name" value="ACP-like"/>
    <property type="match status" value="1"/>
</dbReference>
<dbReference type="GO" id="GO:0044550">
    <property type="term" value="P:secondary metabolite biosynthetic process"/>
    <property type="evidence" value="ECO:0007669"/>
    <property type="project" value="TreeGrafter"/>
</dbReference>
<dbReference type="CDD" id="cd05930">
    <property type="entry name" value="A_NRPS"/>
    <property type="match status" value="1"/>
</dbReference>
<dbReference type="SMART" id="SM00824">
    <property type="entry name" value="PKS_TE"/>
    <property type="match status" value="1"/>
</dbReference>
<dbReference type="PROSITE" id="PS00012">
    <property type="entry name" value="PHOSPHOPANTETHEINE"/>
    <property type="match status" value="1"/>
</dbReference>
<dbReference type="PANTHER" id="PTHR45527:SF1">
    <property type="entry name" value="FATTY ACID SYNTHASE"/>
    <property type="match status" value="1"/>
</dbReference>
<proteinExistence type="inferred from homology"/>
<dbReference type="AlphaFoldDB" id="A0A5N8WEW8"/>
<dbReference type="SMART" id="SM00823">
    <property type="entry name" value="PKS_PP"/>
    <property type="match status" value="1"/>
</dbReference>
<evidence type="ECO:0000256" key="4">
    <source>
        <dbReference type="ARBA" id="ARBA00022553"/>
    </source>
</evidence>
<feature type="domain" description="Carrier" evidence="5">
    <location>
        <begin position="309"/>
        <end position="383"/>
    </location>
</feature>
<dbReference type="InterPro" id="IPR000873">
    <property type="entry name" value="AMP-dep_synth/lig_dom"/>
</dbReference>
<name>A0A5N8WEW8_9ACTN</name>
<evidence type="ECO:0000313" key="7">
    <source>
        <dbReference type="Proteomes" id="UP000326979"/>
    </source>
</evidence>
<dbReference type="PANTHER" id="PTHR45527">
    <property type="entry name" value="NONRIBOSOMAL PEPTIDE SYNTHETASE"/>
    <property type="match status" value="1"/>
</dbReference>
<keyword evidence="7" id="KW-1185">Reference proteome</keyword>
<dbReference type="FunFam" id="1.10.1200.10:FF:000016">
    <property type="entry name" value="Non-ribosomal peptide synthase"/>
    <property type="match status" value="1"/>
</dbReference>
<keyword evidence="3" id="KW-0596">Phosphopantetheine</keyword>